<organism evidence="4 5">
    <name type="scientific">Flavihumibacter stibioxidans</name>
    <dbReference type="NCBI Taxonomy" id="1834163"/>
    <lineage>
        <taxon>Bacteria</taxon>
        <taxon>Pseudomonadati</taxon>
        <taxon>Bacteroidota</taxon>
        <taxon>Chitinophagia</taxon>
        <taxon>Chitinophagales</taxon>
        <taxon>Chitinophagaceae</taxon>
        <taxon>Flavihumibacter</taxon>
    </lineage>
</organism>
<evidence type="ECO:0000313" key="4">
    <source>
        <dbReference type="EMBL" id="MBC6491523.1"/>
    </source>
</evidence>
<keyword evidence="1" id="KW-0597">Phosphoprotein</keyword>
<evidence type="ECO:0000256" key="1">
    <source>
        <dbReference type="PROSITE-ProRule" id="PRU00169"/>
    </source>
</evidence>
<dbReference type="Proteomes" id="UP000765802">
    <property type="component" value="Unassembled WGS sequence"/>
</dbReference>
<dbReference type="InterPro" id="IPR007492">
    <property type="entry name" value="LytTR_DNA-bd_dom"/>
</dbReference>
<dbReference type="Pfam" id="PF04397">
    <property type="entry name" value="LytTR"/>
    <property type="match status" value="1"/>
</dbReference>
<keyword evidence="4" id="KW-0238">DNA-binding</keyword>
<name>A0ABR7M919_9BACT</name>
<dbReference type="InterPro" id="IPR001789">
    <property type="entry name" value="Sig_transdc_resp-reg_receiver"/>
</dbReference>
<evidence type="ECO:0000313" key="5">
    <source>
        <dbReference type="Proteomes" id="UP000765802"/>
    </source>
</evidence>
<evidence type="ECO:0000259" key="3">
    <source>
        <dbReference type="PROSITE" id="PS50930"/>
    </source>
</evidence>
<feature type="domain" description="Response regulatory" evidence="2">
    <location>
        <begin position="4"/>
        <end position="115"/>
    </location>
</feature>
<dbReference type="PROSITE" id="PS50930">
    <property type="entry name" value="HTH_LYTTR"/>
    <property type="match status" value="1"/>
</dbReference>
<dbReference type="PANTHER" id="PTHR37299">
    <property type="entry name" value="TRANSCRIPTIONAL REGULATOR-RELATED"/>
    <property type="match status" value="1"/>
</dbReference>
<dbReference type="PANTHER" id="PTHR37299:SF1">
    <property type="entry name" value="STAGE 0 SPORULATION PROTEIN A HOMOLOG"/>
    <property type="match status" value="1"/>
</dbReference>
<protein>
    <submittedName>
        <fullName evidence="4">DNA-binding response regulator</fullName>
    </submittedName>
</protein>
<evidence type="ECO:0000259" key="2">
    <source>
        <dbReference type="PROSITE" id="PS50110"/>
    </source>
</evidence>
<dbReference type="SMART" id="SM00850">
    <property type="entry name" value="LytTR"/>
    <property type="match status" value="1"/>
</dbReference>
<dbReference type="Pfam" id="PF00072">
    <property type="entry name" value="Response_reg"/>
    <property type="match status" value="1"/>
</dbReference>
<comment type="caution">
    <text evidence="4">The sequence shown here is derived from an EMBL/GenBank/DDBJ whole genome shotgun (WGS) entry which is preliminary data.</text>
</comment>
<feature type="domain" description="HTH LytTR-type" evidence="3">
    <location>
        <begin position="130"/>
        <end position="200"/>
    </location>
</feature>
<reference evidence="4 5" key="1">
    <citation type="submission" date="2016-07" db="EMBL/GenBank/DDBJ databases">
        <title>Genome analysis of Flavihumibacter stibioxidans YS-17.</title>
        <authorList>
            <person name="Shi K."/>
            <person name="Han Y."/>
            <person name="Wang G."/>
        </authorList>
    </citation>
    <scope>NUCLEOTIDE SEQUENCE [LARGE SCALE GENOMIC DNA]</scope>
    <source>
        <strain evidence="4 5">YS-17</strain>
    </source>
</reference>
<dbReference type="SUPFAM" id="SSF52172">
    <property type="entry name" value="CheY-like"/>
    <property type="match status" value="1"/>
</dbReference>
<proteinExistence type="predicted"/>
<dbReference type="PROSITE" id="PS50110">
    <property type="entry name" value="RESPONSE_REGULATORY"/>
    <property type="match status" value="1"/>
</dbReference>
<gene>
    <name evidence="4" type="ORF">BC349_10790</name>
</gene>
<dbReference type="SMART" id="SM00448">
    <property type="entry name" value="REC"/>
    <property type="match status" value="1"/>
</dbReference>
<dbReference type="GO" id="GO:0003677">
    <property type="term" value="F:DNA binding"/>
    <property type="evidence" value="ECO:0007669"/>
    <property type="project" value="UniProtKB-KW"/>
</dbReference>
<dbReference type="Gene3D" id="2.40.50.1020">
    <property type="entry name" value="LytTr DNA-binding domain"/>
    <property type="match status" value="1"/>
</dbReference>
<dbReference type="RefSeq" id="WP_187256803.1">
    <property type="nucleotide sequence ID" value="NZ_JBHULF010000014.1"/>
</dbReference>
<dbReference type="InterPro" id="IPR046947">
    <property type="entry name" value="LytR-like"/>
</dbReference>
<keyword evidence="5" id="KW-1185">Reference proteome</keyword>
<dbReference type="InterPro" id="IPR011006">
    <property type="entry name" value="CheY-like_superfamily"/>
</dbReference>
<dbReference type="Gene3D" id="3.40.50.2300">
    <property type="match status" value="1"/>
</dbReference>
<accession>A0ABR7M919</accession>
<dbReference type="EMBL" id="MBUA01000012">
    <property type="protein sequence ID" value="MBC6491523.1"/>
    <property type="molecule type" value="Genomic_DNA"/>
</dbReference>
<feature type="modified residue" description="4-aspartylphosphate" evidence="1">
    <location>
        <position position="55"/>
    </location>
</feature>
<sequence length="230" mass="26028">MKISCIITDDEPLARKGLSSYVGRIDFLELVAECGDAVSLNNALAAATVNLVFLDIEMPYISGIELLTSLANPPKIIFTTAYEKYALRGYELDVLDYLLKPISFDRFLRSANKAYEYFAERKQLSDAEPFFIKTEGRYLRLDWKDIVLIEAMENYMCIHAAGEKHLVHITMKQLLERMPSSFLQVHKSSIINMDRVTGIQGNIIELGGLQAAISRGLKDSVMEKILQNRL</sequence>